<evidence type="ECO:0000313" key="1">
    <source>
        <dbReference type="EMBL" id="CAG7826318.1"/>
    </source>
</evidence>
<proteinExistence type="predicted"/>
<feature type="non-terminal residue" evidence="1">
    <location>
        <position position="191"/>
    </location>
</feature>
<protein>
    <submittedName>
        <fullName evidence="1">Uncharacterized protein</fullName>
    </submittedName>
</protein>
<reference evidence="1" key="1">
    <citation type="submission" date="2021-06" db="EMBL/GenBank/DDBJ databases">
        <authorList>
            <person name="Hodson N. C."/>
            <person name="Mongue J. A."/>
            <person name="Jaron S. K."/>
        </authorList>
    </citation>
    <scope>NUCLEOTIDE SEQUENCE</scope>
</reference>
<comment type="caution">
    <text evidence="1">The sequence shown here is derived from an EMBL/GenBank/DDBJ whole genome shotgun (WGS) entry which is preliminary data.</text>
</comment>
<keyword evidence="2" id="KW-1185">Reference proteome</keyword>
<organism evidence="1 2">
    <name type="scientific">Allacma fusca</name>
    <dbReference type="NCBI Taxonomy" id="39272"/>
    <lineage>
        <taxon>Eukaryota</taxon>
        <taxon>Metazoa</taxon>
        <taxon>Ecdysozoa</taxon>
        <taxon>Arthropoda</taxon>
        <taxon>Hexapoda</taxon>
        <taxon>Collembola</taxon>
        <taxon>Symphypleona</taxon>
        <taxon>Sminthuridae</taxon>
        <taxon>Allacma</taxon>
    </lineage>
</organism>
<gene>
    <name evidence="1" type="ORF">AFUS01_LOCUS36375</name>
</gene>
<evidence type="ECO:0000313" key="2">
    <source>
        <dbReference type="Proteomes" id="UP000708208"/>
    </source>
</evidence>
<dbReference type="Proteomes" id="UP000708208">
    <property type="component" value="Unassembled WGS sequence"/>
</dbReference>
<dbReference type="EMBL" id="CAJVCH010539361">
    <property type="protein sequence ID" value="CAG7826318.1"/>
    <property type="molecule type" value="Genomic_DNA"/>
</dbReference>
<sequence>MTEGEKIGWGKFMESCNSSCFRSHLAELDREIETTKNKHDEIIGKRLKKDFTTTIQDIEKIIQFKAELSKQFQSEYDINELLCLKDLTDMKYFGRVAEKVCLQDHLFQEFWSFCRSRFLQDDSIINTCYTFDPNHVEHLWTAWVFAKDWNRVYEQLNIDCDGSFGDANKLELLIHKSRKISKDLFNEFKQF</sequence>
<dbReference type="AlphaFoldDB" id="A0A8J2PMB0"/>
<accession>A0A8J2PMB0</accession>
<name>A0A8J2PMB0_9HEXA</name>